<feature type="region of interest" description="Disordered" evidence="2">
    <location>
        <begin position="841"/>
        <end position="886"/>
    </location>
</feature>
<dbReference type="Pfam" id="PF01391">
    <property type="entry name" value="Collagen"/>
    <property type="match status" value="2"/>
</dbReference>
<dbReference type="EMBL" id="CAJFDI010000002">
    <property type="protein sequence ID" value="CAD5216818.1"/>
    <property type="molecule type" value="Genomic_DNA"/>
</dbReference>
<dbReference type="SMART" id="SM01088">
    <property type="entry name" value="Col_cuticle_N"/>
    <property type="match status" value="1"/>
</dbReference>
<feature type="region of interest" description="Disordered" evidence="2">
    <location>
        <begin position="671"/>
        <end position="821"/>
    </location>
</feature>
<feature type="compositionally biased region" description="Polar residues" evidence="2">
    <location>
        <begin position="852"/>
        <end position="861"/>
    </location>
</feature>
<organism evidence="4 5">
    <name type="scientific">Bursaphelenchus xylophilus</name>
    <name type="common">Pinewood nematode worm</name>
    <name type="synonym">Aphelenchoides xylophilus</name>
    <dbReference type="NCBI Taxonomy" id="6326"/>
    <lineage>
        <taxon>Eukaryota</taxon>
        <taxon>Metazoa</taxon>
        <taxon>Ecdysozoa</taxon>
        <taxon>Nematoda</taxon>
        <taxon>Chromadorea</taxon>
        <taxon>Rhabditida</taxon>
        <taxon>Tylenchina</taxon>
        <taxon>Tylenchomorpha</taxon>
        <taxon>Aphelenchoidea</taxon>
        <taxon>Aphelenchoididae</taxon>
        <taxon>Bursaphelenchus</taxon>
    </lineage>
</organism>
<feature type="compositionally biased region" description="Low complexity" evidence="2">
    <location>
        <begin position="841"/>
        <end position="851"/>
    </location>
</feature>
<keyword evidence="1" id="KW-0677">Repeat</keyword>
<dbReference type="GO" id="GO:0042302">
    <property type="term" value="F:structural constituent of cuticle"/>
    <property type="evidence" value="ECO:0007669"/>
    <property type="project" value="InterPro"/>
</dbReference>
<evidence type="ECO:0000313" key="5">
    <source>
        <dbReference type="Proteomes" id="UP000659654"/>
    </source>
</evidence>
<dbReference type="PANTHER" id="PTHR24637:SF421">
    <property type="entry name" value="CUTICLE COLLAGEN DPY-2"/>
    <property type="match status" value="1"/>
</dbReference>
<dbReference type="Proteomes" id="UP000582659">
    <property type="component" value="Unassembled WGS sequence"/>
</dbReference>
<feature type="region of interest" description="Disordered" evidence="2">
    <location>
        <begin position="620"/>
        <end position="654"/>
    </location>
</feature>
<feature type="domain" description="F-box" evidence="3">
    <location>
        <begin position="34"/>
        <end position="80"/>
    </location>
</feature>
<sequence length="1028" mass="113623">MGKKMDRRIEYTRLDSEDAERDENIANERLLKITEFLDRLPHDLRIDIFSHLTPIEVFHLYRNSGREEYMVLSNEVFRELCVKNKVPEIYNQYNWKATFLQFLNCAIQSPNFSNLYDFNVELYNAMSTGVKRFEFLIYYYDNYGEIGTTPMGTDLMPTINGVMNLKNRVITVALGNVNIKAAVNRDDVALQCYTTQLTVHPPSPPPTLGFHYTTAMFLDKDLKFYYIDNGSSDHARPSLYCKDLSNFESAPVLLFTIDRGNAECLTVHDGYLYVIFEQTFRDLVLYKYDLAKNEGEEYISDTMAKAERLHVMGDKLLFLYKQGISVFSFPEDQPEVFKMTDTIFSGCRPHILNDDVILYSSEILNDEGSEIWVQALIRRENGRMIKDVARGLTKCTISVLSPYMFNIISETKRMIVYYEEVNRKFLVLHTENRKTGGHWKNIQFDRLFLPLFKFESGFLHGGMGSWIVHLLYATSSITAIALVSLVCLTPMLLKDVDVMRHEWEKDFLEVQKMSNELWDDLVKIGAKVRTPRDRLRRQYETFASGYQGANYNGQSGSYGNQNNGYNNDGYEEQQSGYEAPVAPVYGYGLARLKCCCAMKNIDYDGEHHNLPVSYKCPIGKKGPPGPTGEPGEPGRDGQPGFEGEDYPSLPVSTGFNADNSAAIFDEGYGLATAGTTPKQRQCEPCPRGPPGQPGPKGTPGPSGPKGDHGIQGVHGIPGVSGNAGAPGNVGPRGKSGRTGLPGPRGADGQAGGKGLPGKPGQSGSIGVPGPRGVSGQTGSVGRDGKRGIVGKVGPKGQRGLDGVDGAQGPVGPPGIDAGYCKCPDRVRDVSVASGNAYEEPSYAPVASYPSSNTYSSANQAKSHYSYPSSSSYPAKQVSAPAVAPTNDNEVNGYGGLSTQVGRGYGSVNEASYNPMKVDPRTSAKPNNNVYTSEVRVNDLQPSSVTNNYQYQQGAYQGQQSPTPRSSVNYNYSNPPKAVAPNPIQPAAAYSPQAAEEDNDYPFLSNEWNEQRKRRLLQRQRQRYVGRSH</sequence>
<dbReference type="Proteomes" id="UP000659654">
    <property type="component" value="Unassembled WGS sequence"/>
</dbReference>
<proteinExistence type="predicted"/>
<name>A0A7I8WXP0_BURXY</name>
<feature type="region of interest" description="Disordered" evidence="2">
    <location>
        <begin position="905"/>
        <end position="927"/>
    </location>
</feature>
<evidence type="ECO:0000256" key="2">
    <source>
        <dbReference type="SAM" id="MobiDB-lite"/>
    </source>
</evidence>
<reference evidence="4" key="1">
    <citation type="submission" date="2020-09" db="EMBL/GenBank/DDBJ databases">
        <authorList>
            <person name="Kikuchi T."/>
        </authorList>
    </citation>
    <scope>NUCLEOTIDE SEQUENCE</scope>
    <source>
        <strain evidence="4">Ka4C1</strain>
    </source>
</reference>
<evidence type="ECO:0000259" key="3">
    <source>
        <dbReference type="PROSITE" id="PS50181"/>
    </source>
</evidence>
<evidence type="ECO:0000313" key="4">
    <source>
        <dbReference type="EMBL" id="CAD5216818.1"/>
    </source>
</evidence>
<comment type="caution">
    <text evidence="4">The sequence shown here is derived from an EMBL/GenBank/DDBJ whole genome shotgun (WGS) entry which is preliminary data.</text>
</comment>
<feature type="compositionally biased region" description="Pro residues" evidence="2">
    <location>
        <begin position="686"/>
        <end position="702"/>
    </location>
</feature>
<dbReference type="PANTHER" id="PTHR24637">
    <property type="entry name" value="COLLAGEN"/>
    <property type="match status" value="1"/>
</dbReference>
<dbReference type="OrthoDB" id="5853244at2759"/>
<feature type="region of interest" description="Disordered" evidence="2">
    <location>
        <begin position="953"/>
        <end position="1005"/>
    </location>
</feature>
<dbReference type="Gene3D" id="1.20.5.320">
    <property type="entry name" value="6-Phosphogluconate Dehydrogenase, domain 3"/>
    <property type="match status" value="1"/>
</dbReference>
<dbReference type="AlphaFoldDB" id="A0A7I8WXP0"/>
<feature type="compositionally biased region" description="Gly residues" evidence="2">
    <location>
        <begin position="748"/>
        <end position="757"/>
    </location>
</feature>
<evidence type="ECO:0000256" key="1">
    <source>
        <dbReference type="ARBA" id="ARBA00022737"/>
    </source>
</evidence>
<protein>
    <submittedName>
        <fullName evidence="4">(pine wood nematode) hypothetical protein</fullName>
    </submittedName>
</protein>
<dbReference type="InterPro" id="IPR001810">
    <property type="entry name" value="F-box_dom"/>
</dbReference>
<dbReference type="InterPro" id="IPR002486">
    <property type="entry name" value="Col_cuticle_N"/>
</dbReference>
<keyword evidence="5" id="KW-1185">Reference proteome</keyword>
<dbReference type="InterPro" id="IPR008160">
    <property type="entry name" value="Collagen"/>
</dbReference>
<feature type="compositionally biased region" description="Polar residues" evidence="2">
    <location>
        <begin position="960"/>
        <end position="973"/>
    </location>
</feature>
<dbReference type="EMBL" id="CAJFCV020000002">
    <property type="protein sequence ID" value="CAG9100178.1"/>
    <property type="molecule type" value="Genomic_DNA"/>
</dbReference>
<dbReference type="PROSITE" id="PS50181">
    <property type="entry name" value="FBOX"/>
    <property type="match status" value="1"/>
</dbReference>
<feature type="compositionally biased region" description="Low complexity" evidence="2">
    <location>
        <begin position="862"/>
        <end position="873"/>
    </location>
</feature>
<gene>
    <name evidence="4" type="ORF">BXYJ_LOCUS4725</name>
</gene>
<accession>A0A7I8WXP0</accession>